<evidence type="ECO:0000313" key="4">
    <source>
        <dbReference type="RefSeq" id="XP_033583906.1"/>
    </source>
</evidence>
<evidence type="ECO:0000256" key="1">
    <source>
        <dbReference type="SAM" id="MobiDB-lite"/>
    </source>
</evidence>
<evidence type="ECO:0000313" key="2">
    <source>
        <dbReference type="EMBL" id="KAF2816942.1"/>
    </source>
</evidence>
<protein>
    <submittedName>
        <fullName evidence="2 4">Uncharacterized protein</fullName>
    </submittedName>
</protein>
<dbReference type="RefSeq" id="XP_033583906.1">
    <property type="nucleotide sequence ID" value="XM_033718524.1"/>
</dbReference>
<feature type="region of interest" description="Disordered" evidence="1">
    <location>
        <begin position="41"/>
        <end position="61"/>
    </location>
</feature>
<proteinExistence type="predicted"/>
<evidence type="ECO:0000313" key="3">
    <source>
        <dbReference type="Proteomes" id="UP000504636"/>
    </source>
</evidence>
<name>A0A6A6Z764_9PEZI</name>
<reference evidence="2 4" key="1">
    <citation type="journal article" date="2020" name="Stud. Mycol.">
        <title>101 Dothideomycetes genomes: a test case for predicting lifestyles and emergence of pathogens.</title>
        <authorList>
            <person name="Haridas S."/>
            <person name="Albert R."/>
            <person name="Binder M."/>
            <person name="Bloem J."/>
            <person name="Labutti K."/>
            <person name="Salamov A."/>
            <person name="Andreopoulos B."/>
            <person name="Baker S."/>
            <person name="Barry K."/>
            <person name="Bills G."/>
            <person name="Bluhm B."/>
            <person name="Cannon C."/>
            <person name="Castanera R."/>
            <person name="Culley D."/>
            <person name="Daum C."/>
            <person name="Ezra D."/>
            <person name="Gonzalez J."/>
            <person name="Henrissat B."/>
            <person name="Kuo A."/>
            <person name="Liang C."/>
            <person name="Lipzen A."/>
            <person name="Lutzoni F."/>
            <person name="Magnuson J."/>
            <person name="Mondo S."/>
            <person name="Nolan M."/>
            <person name="Ohm R."/>
            <person name="Pangilinan J."/>
            <person name="Park H.-J."/>
            <person name="Ramirez L."/>
            <person name="Alfaro M."/>
            <person name="Sun H."/>
            <person name="Tritt A."/>
            <person name="Yoshinaga Y."/>
            <person name="Zwiers L.-H."/>
            <person name="Turgeon B."/>
            <person name="Goodwin S."/>
            <person name="Spatafora J."/>
            <person name="Crous P."/>
            <person name="Grigoriev I."/>
        </authorList>
    </citation>
    <scope>NUCLEOTIDE SEQUENCE</scope>
    <source>
        <strain evidence="2 4">CBS 304.34</strain>
    </source>
</reference>
<dbReference type="Proteomes" id="UP000504636">
    <property type="component" value="Unplaced"/>
</dbReference>
<accession>A0A6A6Z764</accession>
<reference evidence="4" key="2">
    <citation type="submission" date="2020-04" db="EMBL/GenBank/DDBJ databases">
        <authorList>
            <consortium name="NCBI Genome Project"/>
        </authorList>
    </citation>
    <scope>NUCLEOTIDE SEQUENCE</scope>
    <source>
        <strain evidence="4">CBS 304.34</strain>
    </source>
</reference>
<dbReference type="AlphaFoldDB" id="A0A6A6Z764"/>
<dbReference type="EMBL" id="MU003692">
    <property type="protein sequence ID" value="KAF2816942.1"/>
    <property type="molecule type" value="Genomic_DNA"/>
</dbReference>
<gene>
    <name evidence="2 4" type="ORF">BDZ99DRAFT_456742</name>
</gene>
<reference evidence="4" key="3">
    <citation type="submission" date="2025-04" db="UniProtKB">
        <authorList>
            <consortium name="RefSeq"/>
        </authorList>
    </citation>
    <scope>IDENTIFICATION</scope>
    <source>
        <strain evidence="4">CBS 304.34</strain>
    </source>
</reference>
<sequence>MHRIFLAHESIKILSNHPAPPSLVSLSTSNRGILHRQDWPAKRHARFSQPSPAPARGAGDECGSYALKIRL</sequence>
<organism evidence="2">
    <name type="scientific">Mytilinidion resinicola</name>
    <dbReference type="NCBI Taxonomy" id="574789"/>
    <lineage>
        <taxon>Eukaryota</taxon>
        <taxon>Fungi</taxon>
        <taxon>Dikarya</taxon>
        <taxon>Ascomycota</taxon>
        <taxon>Pezizomycotina</taxon>
        <taxon>Dothideomycetes</taxon>
        <taxon>Pleosporomycetidae</taxon>
        <taxon>Mytilinidiales</taxon>
        <taxon>Mytilinidiaceae</taxon>
        <taxon>Mytilinidion</taxon>
    </lineage>
</organism>
<keyword evidence="3" id="KW-1185">Reference proteome</keyword>
<dbReference type="GeneID" id="54459417"/>